<keyword evidence="9" id="KW-0528">Neurotoxin</keyword>
<dbReference type="Gene3D" id="3.40.1090.10">
    <property type="entry name" value="Cytosolic phospholipase A2 catalytic domain"/>
    <property type="match status" value="1"/>
</dbReference>
<evidence type="ECO:0000256" key="9">
    <source>
        <dbReference type="ARBA" id="ARBA00023028"/>
    </source>
</evidence>
<dbReference type="Gene3D" id="1.25.40.20">
    <property type="entry name" value="Ankyrin repeat-containing domain"/>
    <property type="match status" value="2"/>
</dbReference>
<dbReference type="GO" id="GO:0004672">
    <property type="term" value="F:protein kinase activity"/>
    <property type="evidence" value="ECO:0007669"/>
    <property type="project" value="InterPro"/>
</dbReference>
<keyword evidence="9" id="KW-0800">Toxin</keyword>
<keyword evidence="8" id="KW-0067">ATP-binding</keyword>
<evidence type="ECO:0000256" key="1">
    <source>
        <dbReference type="ARBA" id="ARBA00004175"/>
    </source>
</evidence>
<organism evidence="18 19">
    <name type="scientific">Blomia tropicalis</name>
    <name type="common">Mite</name>
    <dbReference type="NCBI Taxonomy" id="40697"/>
    <lineage>
        <taxon>Eukaryota</taxon>
        <taxon>Metazoa</taxon>
        <taxon>Ecdysozoa</taxon>
        <taxon>Arthropoda</taxon>
        <taxon>Chelicerata</taxon>
        <taxon>Arachnida</taxon>
        <taxon>Acari</taxon>
        <taxon>Acariformes</taxon>
        <taxon>Sarcoptiformes</taxon>
        <taxon>Astigmata</taxon>
        <taxon>Glycyphagoidea</taxon>
        <taxon>Echimyopodidae</taxon>
        <taxon>Blomia</taxon>
    </lineage>
</organism>
<dbReference type="SMART" id="SM00248">
    <property type="entry name" value="ANK"/>
    <property type="match status" value="6"/>
</dbReference>
<comment type="caution">
    <text evidence="18">The sequence shown here is derived from an EMBL/GenBank/DDBJ whole genome shotgun (WGS) entry which is preliminary data.</text>
</comment>
<dbReference type="Proteomes" id="UP001142055">
    <property type="component" value="Chromosome 3"/>
</dbReference>
<keyword evidence="10 14" id="KW-0040">ANK repeat</keyword>
<feature type="short sequence motif" description="GXGXXG" evidence="15">
    <location>
        <begin position="768"/>
        <end position="773"/>
    </location>
</feature>
<feature type="domain" description="PNPLA" evidence="17">
    <location>
        <begin position="764"/>
        <end position="940"/>
    </location>
</feature>
<dbReference type="EMBL" id="JAPWDV010000003">
    <property type="protein sequence ID" value="KAJ6216124.1"/>
    <property type="molecule type" value="Genomic_DNA"/>
</dbReference>
<evidence type="ECO:0000256" key="13">
    <source>
        <dbReference type="ARBA" id="ARBA00023422"/>
    </source>
</evidence>
<dbReference type="SUPFAM" id="SSF48403">
    <property type="entry name" value="Ankyrin repeat"/>
    <property type="match status" value="1"/>
</dbReference>
<dbReference type="PANTHER" id="PTHR24139">
    <property type="entry name" value="CALCIUM-INDEPENDENT PHOSPHOLIPASE A2"/>
    <property type="match status" value="1"/>
</dbReference>
<feature type="short sequence motif" description="DGA/G" evidence="15">
    <location>
        <begin position="927"/>
        <end position="929"/>
    </location>
</feature>
<keyword evidence="5" id="KW-0677">Repeat</keyword>
<dbReference type="GO" id="GO:0047499">
    <property type="term" value="F:calcium-independent phospholipase A2 activity"/>
    <property type="evidence" value="ECO:0007669"/>
    <property type="project" value="InterPro"/>
</dbReference>
<dbReference type="Pfam" id="PF00069">
    <property type="entry name" value="Pkinase"/>
    <property type="match status" value="1"/>
</dbReference>
<gene>
    <name evidence="18" type="ORF">RDWZM_007281</name>
</gene>
<dbReference type="SUPFAM" id="SSF56112">
    <property type="entry name" value="Protein kinase-like (PK-like)"/>
    <property type="match status" value="1"/>
</dbReference>
<sequence length="1099" mass="126244">MQSTKEKIKLAPNDEKLLEKKGFKVGNPLNSGSFACVCRATYKDTPVAVKVIDLEKTSDDYRLKFLPREIYTMKKLKHKYLIDIIDIFVVGNRVLVFMELAEGGDFLDLLHETKALPEPRARYFYRQFGDALKYMHSIGFAHRDIKCENILLNKPRTESKLTDLGFTRSVNERRTGGQVLSDTYCGSAAYVAPEVLKAQPYNALISDVWSMGVVLFVLVNNRLPFGDRDTKKLLASQLDKNYKFVKNVSKQLRDLVEIHLTPDPNNRPKMEDILAHEWLLGSSSRTDLPPNDASTVVLINESYWKSMESVKQSGQLYLCKTYEHVDDSPHRPPFEIIYRSSKVFSLCRIVEQSLAEQRFDCLKNIANIMFHPTNPNRNTPFITKAFQKVVNTCVEHPNWLDVHISAYNGFVDFFKKTDLNIEQINAQTKPDMCTPLHLAILRGFIQTVKAILAFEPNITLLDSESNSILHYAVMSKLEIMEIILQLPHIRNLIVRNRKHWNPIELTCHIANKDILQRLMSFGLTVQMLTLAAEPGKPIEENTRQMLNQLNNERMVKFSNEFINEFDMNLINQGGCPLHWIQTKNAIEKLIKDGFNINTTNWHGEVPLTIMVKKNLFKNVLTMLCNGANVNYPDCYGDTPLVIAIRNGNVNLVRLMLIFDGNVNQKIFNGQTIRHLVATGSSPNSGDQQEILSMLISLGAVPCEPNVQWSCAKGCIENGNLIDHYLEFPFNFNSSHYIMMNNLLNETIHMERKSMKCKKKRIKLACFDGGGVRGIFTVQMMIELNRYLQYDFSKYFQWISGTSTGSMITFALTQGKPLAEIRKLYFQFKDQVMTGTRPYRSDILEELFRRELNGTIPLREIKQLYGKNTLIMATRIDRSPPSLHMFRSYSFPGVDQHNDPTTSIKSWKTLRASAAAPTFFRSYPPFIDGGFLSNNPTIDSLTEYFRYQCAIKRYNNNNPKERQPESELQMVISFGTGQLAPANSDLSEVYNKLQFFLNLQNSLRDLNRAPWTLNELLTQVRAQVTNCNEQVVYRSDSWCSALNVPYFRLNPILSKKYPLNEIDDLELIRGLWDVKVYAYHKSSELKQLARLIDYLDRTAN</sequence>
<feature type="active site" description="Nucleophile" evidence="15">
    <location>
        <position position="802"/>
    </location>
</feature>
<evidence type="ECO:0000313" key="19">
    <source>
        <dbReference type="Proteomes" id="UP001142055"/>
    </source>
</evidence>
<dbReference type="EC" id="3.1.1.4" evidence="2"/>
<evidence type="ECO:0000259" key="16">
    <source>
        <dbReference type="PROSITE" id="PS50011"/>
    </source>
</evidence>
<dbReference type="PANTHER" id="PTHR24139:SF34">
    <property type="entry name" value="85_88 KDA CALCIUM-INDEPENDENT PHOSPHOLIPASE A2"/>
    <property type="match status" value="1"/>
</dbReference>
<keyword evidence="3" id="KW-0268">Exocytosis</keyword>
<dbReference type="GO" id="GO:0044231">
    <property type="term" value="C:host cell presynaptic membrane"/>
    <property type="evidence" value="ECO:0007669"/>
    <property type="project" value="UniProtKB-KW"/>
</dbReference>
<evidence type="ECO:0000256" key="3">
    <source>
        <dbReference type="ARBA" id="ARBA00022483"/>
    </source>
</evidence>
<evidence type="ECO:0000256" key="6">
    <source>
        <dbReference type="ARBA" id="ARBA00022741"/>
    </source>
</evidence>
<evidence type="ECO:0000313" key="18">
    <source>
        <dbReference type="EMBL" id="KAJ6216124.1"/>
    </source>
</evidence>
<evidence type="ECO:0000256" key="2">
    <source>
        <dbReference type="ARBA" id="ARBA00013278"/>
    </source>
</evidence>
<dbReference type="InterPro" id="IPR000719">
    <property type="entry name" value="Prot_kinase_dom"/>
</dbReference>
<dbReference type="InterPro" id="IPR008271">
    <property type="entry name" value="Ser/Thr_kinase_AS"/>
</dbReference>
<dbReference type="PROSITE" id="PS00108">
    <property type="entry name" value="PROTEIN_KINASE_ST"/>
    <property type="match status" value="1"/>
</dbReference>
<dbReference type="Pfam" id="PF12796">
    <property type="entry name" value="Ank_2"/>
    <property type="match status" value="2"/>
</dbReference>
<keyword evidence="4" id="KW-1052">Target cell membrane</keyword>
<dbReference type="SUPFAM" id="SSF52151">
    <property type="entry name" value="FabD/lysophospholipase-like"/>
    <property type="match status" value="1"/>
</dbReference>
<evidence type="ECO:0000256" key="5">
    <source>
        <dbReference type="ARBA" id="ARBA00022737"/>
    </source>
</evidence>
<name>A0A9Q0LZG0_BLOTA</name>
<dbReference type="InterPro" id="IPR002641">
    <property type="entry name" value="PNPLA_dom"/>
</dbReference>
<protein>
    <recommendedName>
        <fullName evidence="2">phospholipase A2</fullName>
        <ecNumber evidence="2">3.1.1.4</ecNumber>
    </recommendedName>
</protein>
<keyword evidence="7 15" id="KW-0378">Hydrolase</keyword>
<evidence type="ECO:0000256" key="10">
    <source>
        <dbReference type="ARBA" id="ARBA00023043"/>
    </source>
</evidence>
<dbReference type="Pfam" id="PF01734">
    <property type="entry name" value="Patatin"/>
    <property type="match status" value="1"/>
</dbReference>
<proteinExistence type="predicted"/>
<feature type="domain" description="Protein kinase" evidence="16">
    <location>
        <begin position="23"/>
        <end position="279"/>
    </location>
</feature>
<reference evidence="18" key="1">
    <citation type="submission" date="2022-12" db="EMBL/GenBank/DDBJ databases">
        <title>Genome assemblies of Blomia tropicalis.</title>
        <authorList>
            <person name="Cui Y."/>
        </authorList>
    </citation>
    <scope>NUCLEOTIDE SEQUENCE</scope>
    <source>
        <tissue evidence="18">Adult mites</tissue>
    </source>
</reference>
<dbReference type="InterPro" id="IPR016035">
    <property type="entry name" value="Acyl_Trfase/lysoPLipase"/>
</dbReference>
<accession>A0A9Q0LZG0</accession>
<dbReference type="GO" id="GO:0016042">
    <property type="term" value="P:lipid catabolic process"/>
    <property type="evidence" value="ECO:0007669"/>
    <property type="project" value="UniProtKB-UniRule"/>
</dbReference>
<comment type="catalytic activity">
    <reaction evidence="13">
        <text>a 1,2-diacyl-sn-glycero-3-phosphocholine + H2O = a 1-acyl-sn-glycero-3-phosphocholine + a fatty acid + H(+)</text>
        <dbReference type="Rhea" id="RHEA:15801"/>
        <dbReference type="ChEBI" id="CHEBI:15377"/>
        <dbReference type="ChEBI" id="CHEBI:15378"/>
        <dbReference type="ChEBI" id="CHEBI:28868"/>
        <dbReference type="ChEBI" id="CHEBI:57643"/>
        <dbReference type="ChEBI" id="CHEBI:58168"/>
        <dbReference type="EC" id="3.1.1.4"/>
    </reaction>
    <physiologicalReaction direction="left-to-right" evidence="13">
        <dbReference type="Rhea" id="RHEA:15802"/>
    </physiologicalReaction>
</comment>
<keyword evidence="19" id="KW-1185">Reference proteome</keyword>
<keyword evidence="15" id="KW-0442">Lipid degradation</keyword>
<evidence type="ECO:0000256" key="8">
    <source>
        <dbReference type="ARBA" id="ARBA00022840"/>
    </source>
</evidence>
<feature type="active site" description="Proton acceptor" evidence="15">
    <location>
        <position position="927"/>
    </location>
</feature>
<dbReference type="GO" id="GO:0044218">
    <property type="term" value="C:other organism cell membrane"/>
    <property type="evidence" value="ECO:0007669"/>
    <property type="project" value="UniProtKB-KW"/>
</dbReference>
<evidence type="ECO:0000259" key="17">
    <source>
        <dbReference type="PROSITE" id="PS51635"/>
    </source>
</evidence>
<dbReference type="PROSITE" id="PS50297">
    <property type="entry name" value="ANK_REP_REGION"/>
    <property type="match status" value="1"/>
</dbReference>
<evidence type="ECO:0000256" key="12">
    <source>
        <dbReference type="ARBA" id="ARBA00023298"/>
    </source>
</evidence>
<dbReference type="AlphaFoldDB" id="A0A9Q0LZG0"/>
<dbReference type="FunFam" id="1.10.510.10:FF:000571">
    <property type="entry name" value="Maternal embryonic leucine zipper kinase"/>
    <property type="match status" value="1"/>
</dbReference>
<dbReference type="SMART" id="SM00220">
    <property type="entry name" value="S_TKc"/>
    <property type="match status" value="1"/>
</dbReference>
<keyword evidence="11 15" id="KW-0443">Lipid metabolism</keyword>
<evidence type="ECO:0000256" key="4">
    <source>
        <dbReference type="ARBA" id="ARBA00022537"/>
    </source>
</evidence>
<keyword evidence="12" id="KW-1053">Target membrane</keyword>
<keyword evidence="9" id="KW-0638">Presynaptic neurotoxin</keyword>
<dbReference type="GO" id="GO:0005524">
    <property type="term" value="F:ATP binding"/>
    <property type="evidence" value="ECO:0007669"/>
    <property type="project" value="UniProtKB-KW"/>
</dbReference>
<dbReference type="Gene3D" id="1.10.510.10">
    <property type="entry name" value="Transferase(Phosphotransferase) domain 1"/>
    <property type="match status" value="1"/>
</dbReference>
<evidence type="ECO:0000256" key="15">
    <source>
        <dbReference type="PROSITE-ProRule" id="PRU01161"/>
    </source>
</evidence>
<keyword evidence="6" id="KW-0547">Nucleotide-binding</keyword>
<keyword evidence="12" id="KW-0472">Membrane</keyword>
<dbReference type="PROSITE" id="PS50011">
    <property type="entry name" value="PROTEIN_KINASE_DOM"/>
    <property type="match status" value="1"/>
</dbReference>
<dbReference type="InterPro" id="IPR011009">
    <property type="entry name" value="Kinase-like_dom_sf"/>
</dbReference>
<evidence type="ECO:0000256" key="7">
    <source>
        <dbReference type="ARBA" id="ARBA00022801"/>
    </source>
</evidence>
<dbReference type="PROSITE" id="PS50088">
    <property type="entry name" value="ANK_REPEAT"/>
    <property type="match status" value="2"/>
</dbReference>
<dbReference type="InterPro" id="IPR002110">
    <property type="entry name" value="Ankyrin_rpt"/>
</dbReference>
<dbReference type="GO" id="GO:0005739">
    <property type="term" value="C:mitochondrion"/>
    <property type="evidence" value="ECO:0007669"/>
    <property type="project" value="TreeGrafter"/>
</dbReference>
<comment type="subcellular location">
    <subcellularLocation>
        <location evidence="1">Target cell membrane</location>
    </subcellularLocation>
</comment>
<evidence type="ECO:0000256" key="14">
    <source>
        <dbReference type="PROSITE-ProRule" id="PRU00023"/>
    </source>
</evidence>
<dbReference type="OMA" id="TEYFRYQ"/>
<dbReference type="InterPro" id="IPR047148">
    <property type="entry name" value="PLPL9"/>
</dbReference>
<dbReference type="PROSITE" id="PS51635">
    <property type="entry name" value="PNPLA"/>
    <property type="match status" value="1"/>
</dbReference>
<dbReference type="GO" id="GO:2000304">
    <property type="term" value="P:positive regulation of ceramide biosynthetic process"/>
    <property type="evidence" value="ECO:0007669"/>
    <property type="project" value="TreeGrafter"/>
</dbReference>
<feature type="short sequence motif" description="GXSXG" evidence="15">
    <location>
        <begin position="800"/>
        <end position="804"/>
    </location>
</feature>
<feature type="repeat" description="ANK" evidence="14">
    <location>
        <begin position="635"/>
        <end position="663"/>
    </location>
</feature>
<dbReference type="InterPro" id="IPR036770">
    <property type="entry name" value="Ankyrin_rpt-contain_sf"/>
</dbReference>
<feature type="repeat" description="ANK" evidence="14">
    <location>
        <begin position="431"/>
        <end position="463"/>
    </location>
</feature>
<dbReference type="GO" id="GO:0052816">
    <property type="term" value="F:long-chain fatty acyl-CoA hydrolase activity"/>
    <property type="evidence" value="ECO:0007669"/>
    <property type="project" value="TreeGrafter"/>
</dbReference>
<evidence type="ECO:0000256" key="11">
    <source>
        <dbReference type="ARBA" id="ARBA00023098"/>
    </source>
</evidence>
<dbReference type="GO" id="GO:0006887">
    <property type="term" value="P:exocytosis"/>
    <property type="evidence" value="ECO:0007669"/>
    <property type="project" value="UniProtKB-KW"/>
</dbReference>